<comment type="pathway">
    <text evidence="2 14">Glycan biosynthesis; trehalose biosynthesis.</text>
</comment>
<dbReference type="SUPFAM" id="SSF81296">
    <property type="entry name" value="E set domains"/>
    <property type="match status" value="1"/>
</dbReference>
<evidence type="ECO:0000256" key="11">
    <source>
        <dbReference type="ARBA" id="ARBA00033284"/>
    </source>
</evidence>
<feature type="site" description="Transition state stabilizer" evidence="17">
    <location>
        <position position="390"/>
    </location>
</feature>
<feature type="domain" description="Glycosyl hydrolase family 13 catalytic" evidence="18">
    <location>
        <begin position="113"/>
        <end position="467"/>
    </location>
</feature>
<keyword evidence="8" id="KW-0119">Carbohydrate metabolism</keyword>
<reference evidence="19 20" key="1">
    <citation type="submission" date="2014-12" db="EMBL/GenBank/DDBJ databases">
        <title>16Stimator: statistical estimation of ribosomal gene copy numbers from draft genome assemblies.</title>
        <authorList>
            <person name="Perisin M.A."/>
            <person name="Vetter M."/>
            <person name="Gilbert J.A."/>
            <person name="Bergelson J."/>
        </authorList>
    </citation>
    <scope>NUCLEOTIDE SEQUENCE [LARGE SCALE GENOMIC DNA]</scope>
    <source>
        <strain evidence="19 20">MEJ076</strain>
    </source>
</reference>
<evidence type="ECO:0000256" key="4">
    <source>
        <dbReference type="ARBA" id="ARBA00012268"/>
    </source>
</evidence>
<sequence length="590" mass="66554">MYDFDFGPLVLKDATLFRLWAPLQQSVVLKLETGEQYDMEPKGDGWFHHTLPGVGAGTLYRFQLADGQVIPDPASRFQPEDVHGPSEVVDVTNYVWKTESWSGRPWEEMVIYELHPGTFTQDGSFLAAIEKLDHLRQLGITAIQLMPTADFPGSYGWGYDGVMPYAPESSYGRPEDLLKFVDEAHARGICVFMDVVYNHFGPDGNYMPAVAPLFTEHHSSPWGMGINYDDEGSDQIREFVIQNAIYWITQFRIDGLRLDAVHQIKDDSSEHLIVELARRVRDAAGRRHVHLIVENENNDSDLLVRGEDGQPKHFTAQWNDDVHHVLHVAATDETFGYYQEYVGNDDNVGRALAQGFVFQGEHMPYRGEARGKPSEHLSPLAFISFIQNHDQIGNRANGDRMASYIAAEPLKAIAAIYLLAPQVPMLFMGEEWGAKEPFPYFCQFDEDLNEKVREGRRKEMSRLPGFDGDNVPDPTARSTFLSAKLDWSKSKAADGTEMLAFYRSLLALRHEHIVPLLSHGELRGGTFEAKGRAVKVTWQMGETELELLANLSNDIVAIGSSAGEQLYAFGDVEADRLGPWSVLWHRRHLT</sequence>
<dbReference type="InterPro" id="IPR012768">
    <property type="entry name" value="Trehalose_TreZ"/>
</dbReference>
<evidence type="ECO:0000256" key="17">
    <source>
        <dbReference type="PIRSR" id="PIRSR006337-3"/>
    </source>
</evidence>
<dbReference type="EC" id="3.2.1.141" evidence="4 13"/>
<evidence type="ECO:0000256" key="5">
    <source>
        <dbReference type="ARBA" id="ARBA00015938"/>
    </source>
</evidence>
<accession>A0A0D0JCZ1</accession>
<comment type="subcellular location">
    <subcellularLocation>
        <location evidence="1 15">Cytoplasm</location>
    </subcellularLocation>
</comment>
<evidence type="ECO:0000313" key="19">
    <source>
        <dbReference type="EMBL" id="KIQ03827.1"/>
    </source>
</evidence>
<evidence type="ECO:0000256" key="3">
    <source>
        <dbReference type="ARBA" id="ARBA00008061"/>
    </source>
</evidence>
<dbReference type="InterPro" id="IPR006047">
    <property type="entry name" value="GH13_cat_dom"/>
</dbReference>
<dbReference type="InterPro" id="IPR017853">
    <property type="entry name" value="GH"/>
</dbReference>
<dbReference type="PANTHER" id="PTHR43002">
    <property type="entry name" value="GLYCOGEN DEBRANCHING ENZYME"/>
    <property type="match status" value="1"/>
</dbReference>
<evidence type="ECO:0000256" key="2">
    <source>
        <dbReference type="ARBA" id="ARBA00005199"/>
    </source>
</evidence>
<dbReference type="SMART" id="SM00642">
    <property type="entry name" value="Aamy"/>
    <property type="match status" value="1"/>
</dbReference>
<protein>
    <recommendedName>
        <fullName evidence="5 13">Malto-oligosyltrehalose trehalohydrolase</fullName>
        <shortName evidence="14">MTHase</shortName>
        <ecNumber evidence="4 13">3.2.1.141</ecNumber>
    </recommendedName>
    <alternativeName>
        <fullName evidence="11 14">4-alpha-D-((1-&gt;4)-alpha-D-glucano)trehalose trehalohydrolase</fullName>
    </alternativeName>
    <alternativeName>
        <fullName evidence="10 14">Maltooligosyl trehalose trehalohydrolase</fullName>
    </alternativeName>
</protein>
<feature type="binding site" evidence="16">
    <location>
        <begin position="320"/>
        <end position="324"/>
    </location>
    <ligand>
        <name>substrate</name>
    </ligand>
</feature>
<comment type="caution">
    <text evidence="19">The sequence shown here is derived from an EMBL/GenBank/DDBJ whole genome shotgun (WGS) entry which is preliminary data.</text>
</comment>
<dbReference type="InterPro" id="IPR013783">
    <property type="entry name" value="Ig-like_fold"/>
</dbReference>
<dbReference type="Gene3D" id="2.60.40.10">
    <property type="entry name" value="Immunoglobulins"/>
    <property type="match status" value="1"/>
</dbReference>
<keyword evidence="6" id="KW-0963">Cytoplasm</keyword>
<comment type="catalytic activity">
    <reaction evidence="12 14">
        <text>hydrolysis of (1-&gt;4)-alpha-D-glucosidic linkage in 4-alpha-D-[(1-&gt;4)-alpha-D-glucanosyl]n trehalose to yield trehalose and (1-&gt;4)-alpha-D-glucan.</text>
        <dbReference type="EC" id="3.2.1.141"/>
    </reaction>
</comment>
<dbReference type="Proteomes" id="UP000035017">
    <property type="component" value="Unassembled WGS sequence"/>
</dbReference>
<dbReference type="EMBL" id="JXQV01000006">
    <property type="protein sequence ID" value="KIQ03827.1"/>
    <property type="molecule type" value="Genomic_DNA"/>
</dbReference>
<feature type="binding site" evidence="16">
    <location>
        <begin position="257"/>
        <end position="262"/>
    </location>
    <ligand>
        <name>substrate</name>
    </ligand>
</feature>
<dbReference type="GO" id="GO:0033942">
    <property type="term" value="F:4-alpha-D-(1-&gt;4)-alpha-D-glucanotrehalose trehalohydrolase activity"/>
    <property type="evidence" value="ECO:0007669"/>
    <property type="project" value="UniProtKB-EC"/>
</dbReference>
<dbReference type="SUPFAM" id="SSF51445">
    <property type="entry name" value="(Trans)glycosidases"/>
    <property type="match status" value="1"/>
</dbReference>
<organism evidence="19 20">
    <name type="scientific">Agrobacterium tumefaciens</name>
    <dbReference type="NCBI Taxonomy" id="358"/>
    <lineage>
        <taxon>Bacteria</taxon>
        <taxon>Pseudomonadati</taxon>
        <taxon>Pseudomonadota</taxon>
        <taxon>Alphaproteobacteria</taxon>
        <taxon>Hyphomicrobiales</taxon>
        <taxon>Rhizobiaceae</taxon>
        <taxon>Rhizobium/Agrobacterium group</taxon>
        <taxon>Agrobacterium</taxon>
        <taxon>Agrobacterium tumefaciens complex</taxon>
    </lineage>
</organism>
<evidence type="ECO:0000256" key="13">
    <source>
        <dbReference type="NCBIfam" id="TIGR02402"/>
    </source>
</evidence>
<evidence type="ECO:0000256" key="1">
    <source>
        <dbReference type="ARBA" id="ARBA00004496"/>
    </source>
</evidence>
<evidence type="ECO:0000313" key="20">
    <source>
        <dbReference type="Proteomes" id="UP000035017"/>
    </source>
</evidence>
<gene>
    <name evidence="19" type="ORF">RU07_07505</name>
</gene>
<evidence type="ECO:0000259" key="18">
    <source>
        <dbReference type="SMART" id="SM00642"/>
    </source>
</evidence>
<dbReference type="InterPro" id="IPR022567">
    <property type="entry name" value="DUF3459"/>
</dbReference>
<dbReference type="NCBIfam" id="TIGR02402">
    <property type="entry name" value="trehalose_TreZ"/>
    <property type="match status" value="1"/>
</dbReference>
<dbReference type="InterPro" id="IPR044901">
    <property type="entry name" value="Trehalose_TreZ_E-set_sf"/>
</dbReference>
<feature type="active site" description="Proton donor" evidence="15">
    <location>
        <position position="294"/>
    </location>
</feature>
<dbReference type="Gene3D" id="3.20.20.80">
    <property type="entry name" value="Glycosidases"/>
    <property type="match status" value="1"/>
</dbReference>
<evidence type="ECO:0000256" key="12">
    <source>
        <dbReference type="ARBA" id="ARBA00034013"/>
    </source>
</evidence>
<keyword evidence="7 14" id="KW-0378">Hydrolase</keyword>
<evidence type="ECO:0000256" key="16">
    <source>
        <dbReference type="PIRSR" id="PIRSR006337-2"/>
    </source>
</evidence>
<feature type="active site" description="Nucleophile" evidence="15">
    <location>
        <position position="259"/>
    </location>
</feature>
<dbReference type="InterPro" id="IPR014756">
    <property type="entry name" value="Ig_E-set"/>
</dbReference>
<dbReference type="Gene3D" id="1.10.10.760">
    <property type="entry name" value="E-set domains of sugar-utilizing enzymes"/>
    <property type="match status" value="1"/>
</dbReference>
<proteinExistence type="inferred from homology"/>
<dbReference type="GO" id="GO:0005992">
    <property type="term" value="P:trehalose biosynthetic process"/>
    <property type="evidence" value="ECO:0007669"/>
    <property type="project" value="UniProtKB-UniRule"/>
</dbReference>
<evidence type="ECO:0000256" key="9">
    <source>
        <dbReference type="ARBA" id="ARBA00023295"/>
    </source>
</evidence>
<name>A0A0D0JCZ1_AGRTU</name>
<evidence type="ECO:0000256" key="15">
    <source>
        <dbReference type="PIRSR" id="PIRSR006337-1"/>
    </source>
</evidence>
<evidence type="ECO:0000256" key="10">
    <source>
        <dbReference type="ARBA" id="ARBA00032057"/>
    </source>
</evidence>
<dbReference type="CDD" id="cd11325">
    <property type="entry name" value="AmyAc_GTHase"/>
    <property type="match status" value="1"/>
</dbReference>
<dbReference type="UniPathway" id="UPA00299"/>
<evidence type="ECO:0000256" key="8">
    <source>
        <dbReference type="ARBA" id="ARBA00023277"/>
    </source>
</evidence>
<dbReference type="GO" id="GO:0005737">
    <property type="term" value="C:cytoplasm"/>
    <property type="evidence" value="ECO:0007669"/>
    <property type="project" value="UniProtKB-SubCell"/>
</dbReference>
<dbReference type="Pfam" id="PF11941">
    <property type="entry name" value="DUF3459"/>
    <property type="match status" value="1"/>
</dbReference>
<comment type="similarity">
    <text evidence="3 14">Belongs to the glycosyl hydrolase 13 family.</text>
</comment>
<dbReference type="AlphaFoldDB" id="A0A0D0JCZ1"/>
<dbReference type="PIRSF" id="PIRSF006337">
    <property type="entry name" value="Trehalose_TreZ"/>
    <property type="match status" value="1"/>
</dbReference>
<feature type="binding site" evidence="16">
    <location>
        <begin position="389"/>
        <end position="394"/>
    </location>
    <ligand>
        <name>substrate</name>
    </ligand>
</feature>
<evidence type="ECO:0000256" key="7">
    <source>
        <dbReference type="ARBA" id="ARBA00022801"/>
    </source>
</evidence>
<keyword evidence="9 14" id="KW-0326">Glycosidase</keyword>
<dbReference type="CDD" id="cd02853">
    <property type="entry name" value="E_set_MTHase_like_N"/>
    <property type="match status" value="1"/>
</dbReference>
<evidence type="ECO:0000256" key="14">
    <source>
        <dbReference type="PIRNR" id="PIRNR006337"/>
    </source>
</evidence>
<dbReference type="Pfam" id="PF00128">
    <property type="entry name" value="Alpha-amylase"/>
    <property type="match status" value="2"/>
</dbReference>
<evidence type="ECO:0000256" key="6">
    <source>
        <dbReference type="ARBA" id="ARBA00022490"/>
    </source>
</evidence>